<dbReference type="Gene3D" id="1.10.238.10">
    <property type="entry name" value="EF-hand"/>
    <property type="match status" value="1"/>
</dbReference>
<accession>A0A0E9NQ93</accession>
<name>A0A0E9NQ93_SAICN</name>
<sequence length="262" mass="29545">MSRRVTLTPPVRVLHHLSPGTSPWCSSCALPSTLADCLQSSRGRSSASRTVPSSTRRTPPSVSLASLDAIFSSFASPTDPSETDIDGTIRYCQALSLDPEDPVTLVLSYQLNAPSMGIFSRSRFVDGWSQLRVDTIEGMRSVVEGLRATWESGDEQLFKRVYMFTYNYARTPGQKSISLEVAIAYWTLLLSPPRFHHLDFWIQFLQETRPEKTVPKDTWNLLYDFAKNVDADFGNYDEDGAWPVTLDEFVEWMRGRGNKMAE</sequence>
<reference evidence="3 4" key="1">
    <citation type="journal article" date="2011" name="J. Gen. Appl. Microbiol.">
        <title>Draft genome sequencing of the enigmatic yeast Saitoella complicata.</title>
        <authorList>
            <person name="Nishida H."/>
            <person name="Hamamoto M."/>
            <person name="Sugiyama J."/>
        </authorList>
    </citation>
    <scope>NUCLEOTIDE SEQUENCE [LARGE SCALE GENOMIC DNA]</scope>
    <source>
        <strain evidence="3 4">NRRL Y-17804</strain>
    </source>
</reference>
<reference evidence="3 4" key="2">
    <citation type="journal article" date="2014" name="J. Gen. Appl. Microbiol.">
        <title>The early diverging ascomycetous budding yeast Saitoella complicata has three histone deacetylases belonging to the Clr6, Hos2, and Rpd3 lineages.</title>
        <authorList>
            <person name="Nishida H."/>
            <person name="Matsumoto T."/>
            <person name="Kondo S."/>
            <person name="Hamamoto M."/>
            <person name="Yoshikawa H."/>
        </authorList>
    </citation>
    <scope>NUCLEOTIDE SEQUENCE [LARGE SCALE GENOMIC DNA]</scope>
    <source>
        <strain evidence="3 4">NRRL Y-17804</strain>
    </source>
</reference>
<dbReference type="GO" id="GO:0031624">
    <property type="term" value="F:ubiquitin conjugating enzyme binding"/>
    <property type="evidence" value="ECO:0007669"/>
    <property type="project" value="TreeGrafter"/>
</dbReference>
<dbReference type="InterPro" id="IPR005176">
    <property type="entry name" value="PONY_dom"/>
</dbReference>
<dbReference type="GO" id="GO:0005886">
    <property type="term" value="C:plasma membrane"/>
    <property type="evidence" value="ECO:0007669"/>
    <property type="project" value="UniProtKB-ARBA"/>
</dbReference>
<dbReference type="EMBL" id="BACD03000058">
    <property type="protein sequence ID" value="GAO52042.1"/>
    <property type="molecule type" value="Genomic_DNA"/>
</dbReference>
<reference evidence="3 4" key="3">
    <citation type="journal article" date="2015" name="Genome Announc.">
        <title>Draft Genome Sequence of the Archiascomycetous Yeast Saitoella complicata.</title>
        <authorList>
            <person name="Yamauchi K."/>
            <person name="Kondo S."/>
            <person name="Hamamoto M."/>
            <person name="Takahashi Y."/>
            <person name="Ogura Y."/>
            <person name="Hayashi T."/>
            <person name="Nishida H."/>
        </authorList>
    </citation>
    <scope>NUCLEOTIDE SEQUENCE [LARGE SCALE GENOMIC DNA]</scope>
    <source>
        <strain evidence="3 4">NRRL Y-17804</strain>
    </source>
</reference>
<protein>
    <recommendedName>
        <fullName evidence="1">Defective in cullin neddylation protein</fullName>
    </recommendedName>
</protein>
<dbReference type="Pfam" id="PF03556">
    <property type="entry name" value="Cullin_binding"/>
    <property type="match status" value="1"/>
</dbReference>
<evidence type="ECO:0000256" key="1">
    <source>
        <dbReference type="RuleBase" id="RU410713"/>
    </source>
</evidence>
<dbReference type="PANTHER" id="PTHR12281">
    <property type="entry name" value="RP42 RELATED"/>
    <property type="match status" value="1"/>
</dbReference>
<gene>
    <name evidence="3" type="ORF">G7K_6129-t2</name>
</gene>
<proteinExistence type="predicted"/>
<dbReference type="GO" id="GO:0045116">
    <property type="term" value="P:protein neddylation"/>
    <property type="evidence" value="ECO:0007669"/>
    <property type="project" value="TreeGrafter"/>
</dbReference>
<dbReference type="Proteomes" id="UP000033140">
    <property type="component" value="Unassembled WGS sequence"/>
</dbReference>
<evidence type="ECO:0000313" key="3">
    <source>
        <dbReference type="EMBL" id="GAO52042.1"/>
    </source>
</evidence>
<dbReference type="STRING" id="698492.A0A0E9NQ93"/>
<dbReference type="GO" id="GO:0000151">
    <property type="term" value="C:ubiquitin ligase complex"/>
    <property type="evidence" value="ECO:0007669"/>
    <property type="project" value="TreeGrafter"/>
</dbReference>
<feature type="domain" description="DCUN1" evidence="2">
    <location>
        <begin position="62"/>
        <end position="254"/>
    </location>
</feature>
<evidence type="ECO:0000259" key="2">
    <source>
        <dbReference type="PROSITE" id="PS51229"/>
    </source>
</evidence>
<keyword evidence="4" id="KW-1185">Reference proteome</keyword>
<dbReference type="PROSITE" id="PS51229">
    <property type="entry name" value="DCUN1"/>
    <property type="match status" value="1"/>
</dbReference>
<dbReference type="Gene3D" id="1.10.238.200">
    <property type="entry name" value="Cullin, PONY binding domain"/>
    <property type="match status" value="1"/>
</dbReference>
<comment type="function">
    <text evidence="1">Neddylation of cullins play an essential role in the regulation of SCF-type complexes activity.</text>
</comment>
<dbReference type="FunFam" id="1.10.238.200:FF:000003">
    <property type="entry name" value="DCN1-like protein 3"/>
    <property type="match status" value="1"/>
</dbReference>
<dbReference type="PANTHER" id="PTHR12281:SF31">
    <property type="entry name" value="DCN1-LIKE PROTEIN 3"/>
    <property type="match status" value="1"/>
</dbReference>
<dbReference type="GO" id="GO:0097602">
    <property type="term" value="F:cullin family protein binding"/>
    <property type="evidence" value="ECO:0007669"/>
    <property type="project" value="TreeGrafter"/>
</dbReference>
<dbReference type="OMA" id="PHEPDKM"/>
<dbReference type="InterPro" id="IPR014764">
    <property type="entry name" value="DCN-prot"/>
</dbReference>
<dbReference type="GO" id="GO:0032182">
    <property type="term" value="F:ubiquitin-like protein binding"/>
    <property type="evidence" value="ECO:0007669"/>
    <property type="project" value="TreeGrafter"/>
</dbReference>
<comment type="caution">
    <text evidence="3">The sequence shown here is derived from an EMBL/GenBank/DDBJ whole genome shotgun (WGS) entry which is preliminary data.</text>
</comment>
<dbReference type="InterPro" id="IPR042460">
    <property type="entry name" value="DCN1-like_PONY"/>
</dbReference>
<evidence type="ECO:0000313" key="4">
    <source>
        <dbReference type="Proteomes" id="UP000033140"/>
    </source>
</evidence>
<dbReference type="AlphaFoldDB" id="A0A0E9NQ93"/>
<organism evidence="3 4">
    <name type="scientific">Saitoella complicata (strain BCRC 22490 / CBS 7301 / JCM 7358 / NBRC 10748 / NRRL Y-17804)</name>
    <dbReference type="NCBI Taxonomy" id="698492"/>
    <lineage>
        <taxon>Eukaryota</taxon>
        <taxon>Fungi</taxon>
        <taxon>Dikarya</taxon>
        <taxon>Ascomycota</taxon>
        <taxon>Taphrinomycotina</taxon>
        <taxon>Taphrinomycotina incertae sedis</taxon>
        <taxon>Saitoella</taxon>
    </lineage>
</organism>